<name>A0AAN6VNH8_9PEZI</name>
<evidence type="ECO:0000256" key="1">
    <source>
        <dbReference type="SAM" id="MobiDB-lite"/>
    </source>
</evidence>
<feature type="compositionally biased region" description="Low complexity" evidence="1">
    <location>
        <begin position="146"/>
        <end position="157"/>
    </location>
</feature>
<accession>A0AAN6VNH8</accession>
<feature type="region of interest" description="Disordered" evidence="1">
    <location>
        <begin position="920"/>
        <end position="940"/>
    </location>
</feature>
<evidence type="ECO:0000313" key="3">
    <source>
        <dbReference type="Proteomes" id="UP001302745"/>
    </source>
</evidence>
<dbReference type="AlphaFoldDB" id="A0AAN6VNH8"/>
<evidence type="ECO:0000313" key="2">
    <source>
        <dbReference type="EMBL" id="KAK4154525.1"/>
    </source>
</evidence>
<feature type="compositionally biased region" description="Acidic residues" evidence="1">
    <location>
        <begin position="1103"/>
        <end position="1120"/>
    </location>
</feature>
<dbReference type="Proteomes" id="UP001302745">
    <property type="component" value="Unassembled WGS sequence"/>
</dbReference>
<dbReference type="EMBL" id="MU856909">
    <property type="protein sequence ID" value="KAK4154525.1"/>
    <property type="molecule type" value="Genomic_DNA"/>
</dbReference>
<keyword evidence="3" id="KW-1185">Reference proteome</keyword>
<comment type="caution">
    <text evidence="2">The sequence shown here is derived from an EMBL/GenBank/DDBJ whole genome shotgun (WGS) entry which is preliminary data.</text>
</comment>
<sequence length="1129" mass="127074">MTDGHEVAAKARRRLATPELTQWVKTIKDEQGGLPSRGSNYDPRGGSPRGHVLHLRLSRREREMLEVAASNEDDHFSPPVVSAGLRELVQEVVVLLFFRWSFAQHALREMLHQLGELEDRAESEDGTSSENGSRGEPGEASDWESSDSSSDTGSGNSQVDGQLRGKLLVKSFAVGLATRHDHFLPWDRRKERVKELLADPCNEKFWDTFQTRYRAMAKALDDNRPGDFAVAPHPDDAKIWFYAAYQVIQNYQVMRKWPGVHEAATLAAEGLGIDNSDPEYPYLGTWFRDFLAASTQGKPHRGRPNAYCRWLRSEFTAATSPDADGLIDGLEELRLSSEYPQYEEEWVETLRASVDAADVWDVWTLVRMLQCESASHQIPDSEYEVVRTALSQGTRDLTIACPLSIIDPKDFVALASYSSSGSQFHPVTDESIVAELLDSIGLEDTGDWDLVSLQHTEKNHPWPFADHFSNYNHYRHVLYLTEDVNTRYLANNCDLPSQTVPCRCKGYSGPTQPDQDEEEVEFGTHVYHNAHCRSHHGGDVVFARRKLEDTLFAQNLDRYWVDWNDCMLILGRGYDENGNLIDGETVYILETLPGDKARALKQEALDEARGLASACLFFNLKLQHRHEADMSRSFLRTIMGSRYQTRFGDFTYAIDCGEFDFDKAEELMSFSTYSSYGLTYLVPWKKARRYDQHGDVSYENGRAVIKVLAASKDEPSSQRLDMFCHRIAAFYDKIAGNRVKNAINFFGCTSVPLWSMALHDNHVSVRRPPAGFESSRQRAWAFVFEEAINQPLEDWVPELLQNRVERESWFTLLSFLLEIGTALRDMHKLSGPYGGISNNSILLRLRLRPRGPLSLDNNEFTAPPEPSHPPSLFPPPPPQRMALEDAHNQAPININQIYQAVLAEPKDAPSRAYRSPELLRALGGGGPRNDAANTPITRSPGEDAHDFASYAVHLINRSRQGFFTGLAGLGAGAEGTRVVYVEVLAALEAVLAAEAPLVGGEEEEEDREEEEEGSGHDDRVQAMDDFLAVARTVASGEVVLNGRYPVPEASSWYDFATAFPLLTLKIEANDFEGWFQREKILLYWINRPQGWIWNDDAPSSGSENEDQEGEVVWDWSDGDSDSLKSGITE</sequence>
<feature type="region of interest" description="Disordered" evidence="1">
    <location>
        <begin position="1095"/>
        <end position="1129"/>
    </location>
</feature>
<feature type="region of interest" description="Disordered" evidence="1">
    <location>
        <begin position="854"/>
        <end position="875"/>
    </location>
</feature>
<reference evidence="2" key="2">
    <citation type="submission" date="2023-05" db="EMBL/GenBank/DDBJ databases">
        <authorList>
            <consortium name="Lawrence Berkeley National Laboratory"/>
            <person name="Steindorff A."/>
            <person name="Hensen N."/>
            <person name="Bonometti L."/>
            <person name="Westerberg I."/>
            <person name="Brannstrom I.O."/>
            <person name="Guillou S."/>
            <person name="Cros-Aarteil S."/>
            <person name="Calhoun S."/>
            <person name="Haridas S."/>
            <person name="Kuo A."/>
            <person name="Mondo S."/>
            <person name="Pangilinan J."/>
            <person name="Riley R."/>
            <person name="Labutti K."/>
            <person name="Andreopoulos B."/>
            <person name="Lipzen A."/>
            <person name="Chen C."/>
            <person name="Yanf M."/>
            <person name="Daum C."/>
            <person name="Ng V."/>
            <person name="Clum A."/>
            <person name="Ohm R."/>
            <person name="Martin F."/>
            <person name="Silar P."/>
            <person name="Natvig D."/>
            <person name="Lalanne C."/>
            <person name="Gautier V."/>
            <person name="Ament-Velasquez S.L."/>
            <person name="Kruys A."/>
            <person name="Hutchinson M.I."/>
            <person name="Powell A.J."/>
            <person name="Barry K."/>
            <person name="Miller A.N."/>
            <person name="Grigoriev I.V."/>
            <person name="Debuchy R."/>
            <person name="Gladieux P."/>
            <person name="Thoren M.H."/>
            <person name="Johannesson H."/>
        </authorList>
    </citation>
    <scope>NUCLEOTIDE SEQUENCE</scope>
    <source>
        <strain evidence="2">CBS 538.74</strain>
    </source>
</reference>
<feature type="compositionally biased region" description="Acidic residues" evidence="1">
    <location>
        <begin position="1000"/>
        <end position="1012"/>
    </location>
</feature>
<gene>
    <name evidence="2" type="ORF">C8A00DRAFT_32651</name>
</gene>
<feature type="region of interest" description="Disordered" evidence="1">
    <location>
        <begin position="997"/>
        <end position="1019"/>
    </location>
</feature>
<protein>
    <submittedName>
        <fullName evidence="2">Uncharacterized protein</fullName>
    </submittedName>
</protein>
<reference evidence="2" key="1">
    <citation type="journal article" date="2023" name="Mol. Phylogenet. Evol.">
        <title>Genome-scale phylogeny and comparative genomics of the fungal order Sordariales.</title>
        <authorList>
            <person name="Hensen N."/>
            <person name="Bonometti L."/>
            <person name="Westerberg I."/>
            <person name="Brannstrom I.O."/>
            <person name="Guillou S."/>
            <person name="Cros-Aarteil S."/>
            <person name="Calhoun S."/>
            <person name="Haridas S."/>
            <person name="Kuo A."/>
            <person name="Mondo S."/>
            <person name="Pangilinan J."/>
            <person name="Riley R."/>
            <person name="LaButti K."/>
            <person name="Andreopoulos B."/>
            <person name="Lipzen A."/>
            <person name="Chen C."/>
            <person name="Yan M."/>
            <person name="Daum C."/>
            <person name="Ng V."/>
            <person name="Clum A."/>
            <person name="Steindorff A."/>
            <person name="Ohm R.A."/>
            <person name="Martin F."/>
            <person name="Silar P."/>
            <person name="Natvig D.O."/>
            <person name="Lalanne C."/>
            <person name="Gautier V."/>
            <person name="Ament-Velasquez S.L."/>
            <person name="Kruys A."/>
            <person name="Hutchinson M.I."/>
            <person name="Powell A.J."/>
            <person name="Barry K."/>
            <person name="Miller A.N."/>
            <person name="Grigoriev I.V."/>
            <person name="Debuchy R."/>
            <person name="Gladieux P."/>
            <person name="Hiltunen Thoren M."/>
            <person name="Johannesson H."/>
        </authorList>
    </citation>
    <scope>NUCLEOTIDE SEQUENCE</scope>
    <source>
        <strain evidence="2">CBS 538.74</strain>
    </source>
</reference>
<feature type="region of interest" description="Disordered" evidence="1">
    <location>
        <begin position="28"/>
        <end position="50"/>
    </location>
</feature>
<feature type="compositionally biased region" description="Pro residues" evidence="1">
    <location>
        <begin position="863"/>
        <end position="875"/>
    </location>
</feature>
<organism evidence="2 3">
    <name type="scientific">Chaetomidium leptoderma</name>
    <dbReference type="NCBI Taxonomy" id="669021"/>
    <lineage>
        <taxon>Eukaryota</taxon>
        <taxon>Fungi</taxon>
        <taxon>Dikarya</taxon>
        <taxon>Ascomycota</taxon>
        <taxon>Pezizomycotina</taxon>
        <taxon>Sordariomycetes</taxon>
        <taxon>Sordariomycetidae</taxon>
        <taxon>Sordariales</taxon>
        <taxon>Chaetomiaceae</taxon>
        <taxon>Chaetomidium</taxon>
    </lineage>
</organism>
<feature type="region of interest" description="Disordered" evidence="1">
    <location>
        <begin position="118"/>
        <end position="160"/>
    </location>
</feature>
<proteinExistence type="predicted"/>